<dbReference type="OrthoDB" id="199424at2"/>
<dbReference type="Proteomes" id="UP000199236">
    <property type="component" value="Unassembled WGS sequence"/>
</dbReference>
<protein>
    <submittedName>
        <fullName evidence="2">Uncharacterized protein</fullName>
    </submittedName>
</protein>
<keyword evidence="3" id="KW-1185">Reference proteome</keyword>
<sequence>MNRLSKGDPVIGSLIGDDRIEWLASPNWDLAERPQRHRVWFRIMLVVTFVTSVCSILLILKHPSLKDGSSDRPIAIALMAIAFWITGYAWLHLARCYFRLKAPPFAARQVRYILTDKKLIVLPGGSDRLLVQKDDYWLSRASLKPNGLVHDLELLFEHKNRRDTDRPMGPIMLRALDNAETIKDVISQHFSTAPARQNFMQGQD</sequence>
<keyword evidence="1" id="KW-1133">Transmembrane helix</keyword>
<name>A0A1I5A9E9_9HYPH</name>
<evidence type="ECO:0000256" key="1">
    <source>
        <dbReference type="SAM" id="Phobius"/>
    </source>
</evidence>
<keyword evidence="1" id="KW-0472">Membrane</keyword>
<dbReference type="AlphaFoldDB" id="A0A1I5A9E9"/>
<organism evidence="2 3">
    <name type="scientific">Cohaesibacter marisflavi</name>
    <dbReference type="NCBI Taxonomy" id="655353"/>
    <lineage>
        <taxon>Bacteria</taxon>
        <taxon>Pseudomonadati</taxon>
        <taxon>Pseudomonadota</taxon>
        <taxon>Alphaproteobacteria</taxon>
        <taxon>Hyphomicrobiales</taxon>
        <taxon>Cohaesibacteraceae</taxon>
    </lineage>
</organism>
<reference evidence="2 3" key="1">
    <citation type="submission" date="2016-10" db="EMBL/GenBank/DDBJ databases">
        <authorList>
            <person name="de Groot N.N."/>
        </authorList>
    </citation>
    <scope>NUCLEOTIDE SEQUENCE [LARGE SCALE GENOMIC DNA]</scope>
    <source>
        <strain evidence="2 3">CGMCC 1.9157</strain>
    </source>
</reference>
<feature type="transmembrane region" description="Helical" evidence="1">
    <location>
        <begin position="39"/>
        <end position="60"/>
    </location>
</feature>
<dbReference type="RefSeq" id="WP_090068307.1">
    <property type="nucleotide sequence ID" value="NZ_FOVR01000001.1"/>
</dbReference>
<evidence type="ECO:0000313" key="3">
    <source>
        <dbReference type="Proteomes" id="UP000199236"/>
    </source>
</evidence>
<dbReference type="EMBL" id="FOVR01000001">
    <property type="protein sequence ID" value="SFN59211.1"/>
    <property type="molecule type" value="Genomic_DNA"/>
</dbReference>
<evidence type="ECO:0000313" key="2">
    <source>
        <dbReference type="EMBL" id="SFN59211.1"/>
    </source>
</evidence>
<feature type="transmembrane region" description="Helical" evidence="1">
    <location>
        <begin position="72"/>
        <end position="91"/>
    </location>
</feature>
<gene>
    <name evidence="2" type="ORF">SAMN04488056_101405</name>
</gene>
<keyword evidence="1" id="KW-0812">Transmembrane</keyword>
<accession>A0A1I5A9E9</accession>
<proteinExistence type="predicted"/>